<reference evidence="1 2" key="1">
    <citation type="submission" date="2018-12" db="EMBL/GenBank/DDBJ databases">
        <authorList>
            <consortium name="Pathogen Informatics"/>
        </authorList>
    </citation>
    <scope>NUCLEOTIDE SEQUENCE [LARGE SCALE GENOMIC DNA]</scope>
    <source>
        <strain evidence="1 2">NCTC13489</strain>
    </source>
</reference>
<dbReference type="Pfam" id="PF13715">
    <property type="entry name" value="CarbopepD_reg_2"/>
    <property type="match status" value="1"/>
</dbReference>
<dbReference type="EMBL" id="LR134441">
    <property type="protein sequence ID" value="VEH99679.1"/>
    <property type="molecule type" value="Genomic_DNA"/>
</dbReference>
<dbReference type="AlphaFoldDB" id="A0A448NRN6"/>
<evidence type="ECO:0000313" key="1">
    <source>
        <dbReference type="EMBL" id="VEH99679.1"/>
    </source>
</evidence>
<name>A0A448NRN6_9FLAO</name>
<gene>
    <name evidence="1" type="ORF">NCTC13489_01653</name>
</gene>
<dbReference type="KEGG" id="cant:NCTC13489_01653"/>
<dbReference type="OrthoDB" id="2247630at2"/>
<dbReference type="SUPFAM" id="SSF49464">
    <property type="entry name" value="Carboxypeptidase regulatory domain-like"/>
    <property type="match status" value="1"/>
</dbReference>
<sequence length="280" mass="31817">MKTKLIFFLLLIFSISNSQIISGRIISSEGNQAIPYARIGVIGQNIGEVSNETGHFKIDLTTIDKTKKITVQLGGFTSYEQNIKDFISSNDHTIVMKEKVSEIAEVIINPKKYENKNLGVNSKKMYYGFGSNGITANKYREFAIPFSNKKKLKIEKIKINIAEFETDQPIILNFNIYSNKNKQPGESILVENLTAELTKDKIVDGTFTFDLKDKSIWVDKEDFYVSVQVMSGFKGRFGFNAALLKTVFERSFYNNWEKVSIGSPAINIDVKIEREKRSKT</sequence>
<dbReference type="InterPro" id="IPR008969">
    <property type="entry name" value="CarboxyPept-like_regulatory"/>
</dbReference>
<dbReference type="RefSeq" id="WP_051803718.1">
    <property type="nucleotide sequence ID" value="NZ_FOIX01000004.1"/>
</dbReference>
<proteinExistence type="predicted"/>
<protein>
    <recommendedName>
        <fullName evidence="3">Carboxypeptidase-like regulatory domain-containing protein</fullName>
    </recommendedName>
</protein>
<evidence type="ECO:0008006" key="3">
    <source>
        <dbReference type="Google" id="ProtNLM"/>
    </source>
</evidence>
<dbReference type="Proteomes" id="UP000270036">
    <property type="component" value="Chromosome"/>
</dbReference>
<accession>A0A448NRN6</accession>
<organism evidence="1 2">
    <name type="scientific">Kaistella antarctica</name>
    <dbReference type="NCBI Taxonomy" id="266748"/>
    <lineage>
        <taxon>Bacteria</taxon>
        <taxon>Pseudomonadati</taxon>
        <taxon>Bacteroidota</taxon>
        <taxon>Flavobacteriia</taxon>
        <taxon>Flavobacteriales</taxon>
        <taxon>Weeksellaceae</taxon>
        <taxon>Chryseobacterium group</taxon>
        <taxon>Kaistella</taxon>
    </lineage>
</organism>
<evidence type="ECO:0000313" key="2">
    <source>
        <dbReference type="Proteomes" id="UP000270036"/>
    </source>
</evidence>